<comment type="caution">
    <text evidence="1">The sequence shown here is derived from an EMBL/GenBank/DDBJ whole genome shotgun (WGS) entry which is preliminary data.</text>
</comment>
<organism evidence="1 2">
    <name type="scientific">Mycobacterium timonense</name>
    <dbReference type="NCBI Taxonomy" id="701043"/>
    <lineage>
        <taxon>Bacteria</taxon>
        <taxon>Bacillati</taxon>
        <taxon>Actinomycetota</taxon>
        <taxon>Actinomycetes</taxon>
        <taxon>Mycobacteriales</taxon>
        <taxon>Mycobacteriaceae</taxon>
        <taxon>Mycobacterium</taxon>
        <taxon>Mycobacterium avium complex (MAC)</taxon>
    </lineage>
</organism>
<dbReference type="Proteomes" id="UP000192847">
    <property type="component" value="Unassembled WGS sequence"/>
</dbReference>
<accession>A0ABX3TBT9</accession>
<feature type="non-terminal residue" evidence="1">
    <location>
        <position position="64"/>
    </location>
</feature>
<evidence type="ECO:0000313" key="1">
    <source>
        <dbReference type="EMBL" id="ORB73250.1"/>
    </source>
</evidence>
<dbReference type="InterPro" id="IPR014942">
    <property type="entry name" value="AbiEii"/>
</dbReference>
<dbReference type="Pfam" id="PF08843">
    <property type="entry name" value="AbiEii"/>
    <property type="match status" value="1"/>
</dbReference>
<dbReference type="EMBL" id="MVIL01001097">
    <property type="protein sequence ID" value="ORB73250.1"/>
    <property type="molecule type" value="Genomic_DNA"/>
</dbReference>
<name>A0ABX3TBT9_9MYCO</name>
<reference evidence="1 2" key="1">
    <citation type="submission" date="2017-02" db="EMBL/GenBank/DDBJ databases">
        <title>The new phylogeny of genus Mycobacterium.</title>
        <authorList>
            <person name="Tortoli E."/>
            <person name="Trovato A."/>
            <person name="Cirillo D.M."/>
        </authorList>
    </citation>
    <scope>NUCLEOTIDE SEQUENCE [LARGE SCALE GENOMIC DNA]</scope>
    <source>
        <strain evidence="1 2">CCUG 56329</strain>
    </source>
</reference>
<sequence length="64" mass="6871">MVAIDDVRPMSKVRTYAVASHLADKVAAMYEVHGSSGASPSTRSHDLADIVILSRCARVDAEEL</sequence>
<evidence type="ECO:0000313" key="2">
    <source>
        <dbReference type="Proteomes" id="UP000192847"/>
    </source>
</evidence>
<keyword evidence="2" id="KW-1185">Reference proteome</keyword>
<proteinExistence type="predicted"/>
<protein>
    <submittedName>
        <fullName evidence="1">Uncharacterized protein</fullName>
    </submittedName>
</protein>
<gene>
    <name evidence="1" type="ORF">BST46_31100</name>
</gene>